<dbReference type="InterPro" id="IPR020904">
    <property type="entry name" value="Sc_DH/Rdtase_CS"/>
</dbReference>
<dbReference type="InterPro" id="IPR002347">
    <property type="entry name" value="SDR_fam"/>
</dbReference>
<comment type="caution">
    <text evidence="3">The sequence shown here is derived from an EMBL/GenBank/DDBJ whole genome shotgun (WGS) entry which is preliminary data.</text>
</comment>
<evidence type="ECO:0000313" key="4">
    <source>
        <dbReference type="Proteomes" id="UP000635316"/>
    </source>
</evidence>
<dbReference type="Gene3D" id="3.40.50.720">
    <property type="entry name" value="NAD(P)-binding Rossmann-like Domain"/>
    <property type="match status" value="1"/>
</dbReference>
<dbReference type="PANTHER" id="PTHR24321:SF15">
    <property type="entry name" value="OXIDOREDUCTASE UCPA"/>
    <property type="match status" value="1"/>
</dbReference>
<comment type="similarity">
    <text evidence="1">Belongs to the short-chain dehydrogenases/reductases (SDR) family.</text>
</comment>
<accession>A0ABS1ECT4</accession>
<dbReference type="PANTHER" id="PTHR24321">
    <property type="entry name" value="DEHYDROGENASES, SHORT CHAIN"/>
    <property type="match status" value="1"/>
</dbReference>
<proteinExistence type="inferred from homology"/>
<evidence type="ECO:0000256" key="1">
    <source>
        <dbReference type="ARBA" id="ARBA00006484"/>
    </source>
</evidence>
<name>A0ABS1ECT4_9BURK</name>
<keyword evidence="4" id="KW-1185">Reference proteome</keyword>
<reference evidence="3 4" key="1">
    <citation type="submission" date="2020-12" db="EMBL/GenBank/DDBJ databases">
        <authorList>
            <person name="Lu T."/>
            <person name="Wang Q."/>
            <person name="Han X."/>
        </authorList>
    </citation>
    <scope>NUCLEOTIDE SEQUENCE [LARGE SCALE GENOMIC DNA]</scope>
    <source>
        <strain evidence="3 4">WQ 585</strain>
    </source>
</reference>
<evidence type="ECO:0000313" key="3">
    <source>
        <dbReference type="EMBL" id="MBK1781759.1"/>
    </source>
</evidence>
<protein>
    <submittedName>
        <fullName evidence="3">SDR family oxidoreductase</fullName>
    </submittedName>
</protein>
<dbReference type="Proteomes" id="UP000635316">
    <property type="component" value="Unassembled WGS sequence"/>
</dbReference>
<dbReference type="PROSITE" id="PS00061">
    <property type="entry name" value="ADH_SHORT"/>
    <property type="match status" value="1"/>
</dbReference>
<organism evidence="3 4">
    <name type="scientific">Advenella mandrilli</name>
    <dbReference type="NCBI Taxonomy" id="2800330"/>
    <lineage>
        <taxon>Bacteria</taxon>
        <taxon>Pseudomonadati</taxon>
        <taxon>Pseudomonadota</taxon>
        <taxon>Betaproteobacteria</taxon>
        <taxon>Burkholderiales</taxon>
        <taxon>Alcaligenaceae</taxon>
    </lineage>
</organism>
<dbReference type="PRINTS" id="PR00080">
    <property type="entry name" value="SDRFAMILY"/>
</dbReference>
<dbReference type="EMBL" id="JAENGP010000012">
    <property type="protein sequence ID" value="MBK1781759.1"/>
    <property type="molecule type" value="Genomic_DNA"/>
</dbReference>
<evidence type="ECO:0000256" key="2">
    <source>
        <dbReference type="ARBA" id="ARBA00023002"/>
    </source>
</evidence>
<dbReference type="CDD" id="cd05233">
    <property type="entry name" value="SDR_c"/>
    <property type="match status" value="1"/>
</dbReference>
<keyword evidence="2" id="KW-0560">Oxidoreductase</keyword>
<dbReference type="Pfam" id="PF13561">
    <property type="entry name" value="adh_short_C2"/>
    <property type="match status" value="1"/>
</dbReference>
<dbReference type="RefSeq" id="WP_200237282.1">
    <property type="nucleotide sequence ID" value="NZ_JAENGP010000012.1"/>
</dbReference>
<sequence>MLDLTGKVAFVAGAGSVADGWGNGRATAVLLARQGARVFGTDSSEEALAGTSAMMNAEGLENWLGRRTDMTASEEVREAVDDCIRHFGRIDILVNNVGGSAPGDPVSLSEEDWDKQIDRNLKTAFLGCKHVLPHMERQFQADGKGGAIVNISSIASMSYQVGGRVHVGYAASKAGLESFSRATAIAYVRRGVRVNTVVVGMMDTPLVSHRLTKQLGVGSAEELVAKRNALVPIGRMGNAWDVANAVVFLASDEAAYITATQLVVDGGVTAGRPGAIENN</sequence>
<gene>
    <name evidence="3" type="ORF">JHL22_11075</name>
</gene>
<dbReference type="InterPro" id="IPR036291">
    <property type="entry name" value="NAD(P)-bd_dom_sf"/>
</dbReference>
<dbReference type="PRINTS" id="PR00081">
    <property type="entry name" value="GDHRDH"/>
</dbReference>
<dbReference type="SUPFAM" id="SSF51735">
    <property type="entry name" value="NAD(P)-binding Rossmann-fold domains"/>
    <property type="match status" value="1"/>
</dbReference>